<evidence type="ECO:0000313" key="2">
    <source>
        <dbReference type="EMBL" id="MBD4337392.1"/>
    </source>
</evidence>
<evidence type="ECO:0000313" key="3">
    <source>
        <dbReference type="Proteomes" id="UP000653002"/>
    </source>
</evidence>
<gene>
    <name evidence="2" type="ORF">GUH15_15285</name>
</gene>
<dbReference type="AlphaFoldDB" id="A0A8I0L8P2"/>
<sequence>MDGGFGESEGKGKALCRLLCRTMRTDHLDWSLPAHPRGSLGGMDAAKELRWTYLQRVLRWWAGKDPAANPQRGRRGAPIARQTRLAPDATGRRPSSCRPNRSGRHVQQAPQHLVGAPQHIGICLELVACR</sequence>
<comment type="caution">
    <text evidence="2">The sequence shown here is derived from an EMBL/GenBank/DDBJ whole genome shotgun (WGS) entry which is preliminary data.</text>
</comment>
<reference evidence="2" key="1">
    <citation type="submission" date="2020-01" db="EMBL/GenBank/DDBJ databases">
        <authorList>
            <person name="Richard D."/>
        </authorList>
    </citation>
    <scope>NUCLEOTIDE SEQUENCE</scope>
    <source>
        <strain evidence="2">JP541</strain>
    </source>
</reference>
<name>A0A8I0L8P2_XANCI</name>
<dbReference type="EMBL" id="JAABFR010001242">
    <property type="protein sequence ID" value="MBD4337392.1"/>
    <property type="molecule type" value="Genomic_DNA"/>
</dbReference>
<accession>A0A8I0L8P2</accession>
<dbReference type="Proteomes" id="UP000653002">
    <property type="component" value="Unassembled WGS sequence"/>
</dbReference>
<feature type="region of interest" description="Disordered" evidence="1">
    <location>
        <begin position="64"/>
        <end position="106"/>
    </location>
</feature>
<organism evidence="2 3">
    <name type="scientific">Xanthomonas citri pv. citri</name>
    <dbReference type="NCBI Taxonomy" id="611301"/>
    <lineage>
        <taxon>Bacteria</taxon>
        <taxon>Pseudomonadati</taxon>
        <taxon>Pseudomonadota</taxon>
        <taxon>Gammaproteobacteria</taxon>
        <taxon>Lysobacterales</taxon>
        <taxon>Lysobacteraceae</taxon>
        <taxon>Xanthomonas</taxon>
    </lineage>
</organism>
<evidence type="ECO:0000256" key="1">
    <source>
        <dbReference type="SAM" id="MobiDB-lite"/>
    </source>
</evidence>
<protein>
    <submittedName>
        <fullName evidence="2">Uncharacterized protein</fullName>
    </submittedName>
</protein>
<proteinExistence type="predicted"/>